<dbReference type="EMBL" id="JBHSIM010000005">
    <property type="protein sequence ID" value="MFC4831545.1"/>
    <property type="molecule type" value="Genomic_DNA"/>
</dbReference>
<protein>
    <submittedName>
        <fullName evidence="2">Uncharacterized protein</fullName>
    </submittedName>
</protein>
<evidence type="ECO:0000313" key="3">
    <source>
        <dbReference type="Proteomes" id="UP001595909"/>
    </source>
</evidence>
<organism evidence="2 3">
    <name type="scientific">Actinomycetospora chibensis</name>
    <dbReference type="NCBI Taxonomy" id="663606"/>
    <lineage>
        <taxon>Bacteria</taxon>
        <taxon>Bacillati</taxon>
        <taxon>Actinomycetota</taxon>
        <taxon>Actinomycetes</taxon>
        <taxon>Pseudonocardiales</taxon>
        <taxon>Pseudonocardiaceae</taxon>
        <taxon>Actinomycetospora</taxon>
    </lineage>
</organism>
<feature type="region of interest" description="Disordered" evidence="1">
    <location>
        <begin position="1"/>
        <end position="88"/>
    </location>
</feature>
<dbReference type="Proteomes" id="UP001595909">
    <property type="component" value="Unassembled WGS sequence"/>
</dbReference>
<sequence>MATSRLRRLFGREHDEREADTAPPTYTGVGAPRPYDPPPGAPGVPAPVAPPTRQMPPAPVARPAPSPHGSVTPAQYEQAGRDRRAADQQVGVFERFDAKLTAQIHEATEAERYDYVRELLSRRIAVRSRLEEATLRRNRLVQAEEDIARGLDAQAARGRR</sequence>
<keyword evidence="3" id="KW-1185">Reference proteome</keyword>
<dbReference type="RefSeq" id="WP_274191000.1">
    <property type="nucleotide sequence ID" value="NZ_BAABHN010000005.1"/>
</dbReference>
<accession>A0ABV9RGV6</accession>
<reference evidence="3" key="1">
    <citation type="journal article" date="2019" name="Int. J. Syst. Evol. Microbiol.">
        <title>The Global Catalogue of Microorganisms (GCM) 10K type strain sequencing project: providing services to taxonomists for standard genome sequencing and annotation.</title>
        <authorList>
            <consortium name="The Broad Institute Genomics Platform"/>
            <consortium name="The Broad Institute Genome Sequencing Center for Infectious Disease"/>
            <person name="Wu L."/>
            <person name="Ma J."/>
        </authorList>
    </citation>
    <scope>NUCLEOTIDE SEQUENCE [LARGE SCALE GENOMIC DNA]</scope>
    <source>
        <strain evidence="3">CCUG 50347</strain>
    </source>
</reference>
<gene>
    <name evidence="2" type="ORF">ACFPEL_03880</name>
</gene>
<evidence type="ECO:0000256" key="1">
    <source>
        <dbReference type="SAM" id="MobiDB-lite"/>
    </source>
</evidence>
<comment type="caution">
    <text evidence="2">The sequence shown here is derived from an EMBL/GenBank/DDBJ whole genome shotgun (WGS) entry which is preliminary data.</text>
</comment>
<proteinExistence type="predicted"/>
<feature type="compositionally biased region" description="Basic and acidic residues" evidence="1">
    <location>
        <begin position="10"/>
        <end position="20"/>
    </location>
</feature>
<name>A0ABV9RGV6_9PSEU</name>
<feature type="compositionally biased region" description="Pro residues" evidence="1">
    <location>
        <begin position="34"/>
        <end position="66"/>
    </location>
</feature>
<evidence type="ECO:0000313" key="2">
    <source>
        <dbReference type="EMBL" id="MFC4831545.1"/>
    </source>
</evidence>